<keyword evidence="2" id="KW-1185">Reference proteome</keyword>
<dbReference type="EMBL" id="LIAE01007324">
    <property type="protein sequence ID" value="PAV80025.1"/>
    <property type="molecule type" value="Genomic_DNA"/>
</dbReference>
<proteinExistence type="predicted"/>
<reference evidence="1 2" key="1">
    <citation type="journal article" date="2017" name="Curr. Biol.">
        <title>Genome architecture and evolution of a unichromosomal asexual nematode.</title>
        <authorList>
            <person name="Fradin H."/>
            <person name="Zegar C."/>
            <person name="Gutwein M."/>
            <person name="Lucas J."/>
            <person name="Kovtun M."/>
            <person name="Corcoran D."/>
            <person name="Baugh L.R."/>
            <person name="Kiontke K."/>
            <person name="Gunsalus K."/>
            <person name="Fitch D.H."/>
            <person name="Piano F."/>
        </authorList>
    </citation>
    <scope>NUCLEOTIDE SEQUENCE [LARGE SCALE GENOMIC DNA]</scope>
    <source>
        <strain evidence="1">PF1309</strain>
    </source>
</reference>
<dbReference type="Proteomes" id="UP000218231">
    <property type="component" value="Unassembled WGS sequence"/>
</dbReference>
<comment type="caution">
    <text evidence="1">The sequence shown here is derived from an EMBL/GenBank/DDBJ whole genome shotgun (WGS) entry which is preliminary data.</text>
</comment>
<dbReference type="OrthoDB" id="5807469at2759"/>
<sequence>MVVRKLIRSTGNARDLRKGYSGVLLKFSSELLSFNTIHFQAPEPEWELIGSRTYKWEGSEFLRCKHWDKVAVRWHLSMCGSHADSPFGLAKRGCKGGTNADYATNPQKHMEIPRWRNAFTYVQLPGQEKEHEHLRLGVEGLDSRIVRVKTISPLKIDVDWKWQIDEKGCNLFYVRMSAMSTIEKHRLGELGNFCKSFDLDKFVDCSNL</sequence>
<protein>
    <submittedName>
        <fullName evidence="1">Uncharacterized protein</fullName>
    </submittedName>
</protein>
<name>A0A2A2L1J3_9BILA</name>
<evidence type="ECO:0000313" key="1">
    <source>
        <dbReference type="EMBL" id="PAV80025.1"/>
    </source>
</evidence>
<gene>
    <name evidence="1" type="ORF">WR25_23002</name>
</gene>
<evidence type="ECO:0000313" key="2">
    <source>
        <dbReference type="Proteomes" id="UP000218231"/>
    </source>
</evidence>
<accession>A0A2A2L1J3</accession>
<dbReference type="AlphaFoldDB" id="A0A2A2L1J3"/>
<organism evidence="1 2">
    <name type="scientific">Diploscapter pachys</name>
    <dbReference type="NCBI Taxonomy" id="2018661"/>
    <lineage>
        <taxon>Eukaryota</taxon>
        <taxon>Metazoa</taxon>
        <taxon>Ecdysozoa</taxon>
        <taxon>Nematoda</taxon>
        <taxon>Chromadorea</taxon>
        <taxon>Rhabditida</taxon>
        <taxon>Rhabditina</taxon>
        <taxon>Rhabditomorpha</taxon>
        <taxon>Rhabditoidea</taxon>
        <taxon>Rhabditidae</taxon>
        <taxon>Diploscapter</taxon>
    </lineage>
</organism>